<name>A0A8S5T4L4_9CAUD</name>
<protein>
    <submittedName>
        <fullName evidence="1">Uncharacterized protein</fullName>
    </submittedName>
</protein>
<accession>A0A8S5T4L4</accession>
<reference evidence="1" key="1">
    <citation type="journal article" date="2021" name="Proc. Natl. Acad. Sci. U.S.A.">
        <title>A Catalog of Tens of Thousands of Viruses from Human Metagenomes Reveals Hidden Associations with Chronic Diseases.</title>
        <authorList>
            <person name="Tisza M.J."/>
            <person name="Buck C.B."/>
        </authorList>
    </citation>
    <scope>NUCLEOTIDE SEQUENCE</scope>
    <source>
        <strain evidence="1">Ctn8e14</strain>
    </source>
</reference>
<organism evidence="1">
    <name type="scientific">Siphoviridae sp. ctn8e14</name>
    <dbReference type="NCBI Taxonomy" id="2827936"/>
    <lineage>
        <taxon>Viruses</taxon>
        <taxon>Duplodnaviria</taxon>
        <taxon>Heunggongvirae</taxon>
        <taxon>Uroviricota</taxon>
        <taxon>Caudoviricetes</taxon>
    </lineage>
</organism>
<proteinExistence type="predicted"/>
<evidence type="ECO:0000313" key="1">
    <source>
        <dbReference type="EMBL" id="DAF58182.1"/>
    </source>
</evidence>
<sequence length="239" mass="26290">MTFNELFVEAAVDSTANRTLKGGAELIQWSTGLANNIITAAQSDENIAAACSAVQKGGMEALQQLVDENIDPSDISQMADELGEDTTNLKGLLESRRSDRSKSKKKLSTLDGFRKYVASWIAELTVREALGMAYKAPSESTEYGSFESDDYEVITKKIKSLQSKKCRVKATLRYVESEELQLELQEIQQEIDRLNQMRGVSTRVKSTDTVKAVSMDDLRSVIAGMSDEEKAALMAQLAG</sequence>
<dbReference type="EMBL" id="BK032747">
    <property type="protein sequence ID" value="DAF58182.1"/>
    <property type="molecule type" value="Genomic_DNA"/>
</dbReference>